<gene>
    <name evidence="5" type="ORF">I6U51_09575</name>
</gene>
<dbReference type="RefSeq" id="WP_211142430.1">
    <property type="nucleotide sequence ID" value="NZ_JAEEGB010000009.1"/>
</dbReference>
<keyword evidence="3" id="KW-1133">Transmembrane helix</keyword>
<proteinExistence type="predicted"/>
<dbReference type="PANTHER" id="PTHR43343:SF3">
    <property type="entry name" value="PROTEASE DO-LIKE 8, CHLOROPLASTIC"/>
    <property type="match status" value="1"/>
</dbReference>
<dbReference type="PANTHER" id="PTHR43343">
    <property type="entry name" value="PEPTIDASE S12"/>
    <property type="match status" value="1"/>
</dbReference>
<dbReference type="SUPFAM" id="SSF50494">
    <property type="entry name" value="Trypsin-like serine proteases"/>
    <property type="match status" value="1"/>
</dbReference>
<dbReference type="AlphaFoldDB" id="A0A934M399"/>
<dbReference type="PRINTS" id="PR00834">
    <property type="entry name" value="PROTEASES2C"/>
</dbReference>
<evidence type="ECO:0000256" key="3">
    <source>
        <dbReference type="SAM" id="Phobius"/>
    </source>
</evidence>
<dbReference type="InterPro" id="IPR001940">
    <property type="entry name" value="Peptidase_S1C"/>
</dbReference>
<keyword evidence="1" id="KW-0645">Protease</keyword>
<dbReference type="PROSITE" id="PS50106">
    <property type="entry name" value="PDZ"/>
    <property type="match status" value="1"/>
</dbReference>
<evidence type="ECO:0000313" key="6">
    <source>
        <dbReference type="Proteomes" id="UP000622687"/>
    </source>
</evidence>
<reference evidence="5" key="1">
    <citation type="submission" date="2020-12" db="EMBL/GenBank/DDBJ databases">
        <title>Clostridium thailandense sp. nov., a novel acetogenic bacterium isolated from peat land soil in Thailand.</title>
        <authorList>
            <person name="Chaikitkaew S."/>
            <person name="Birkeland N.K."/>
        </authorList>
    </citation>
    <scope>NUCLEOTIDE SEQUENCE</scope>
    <source>
        <strain evidence="5">DSM 17425</strain>
    </source>
</reference>
<dbReference type="InterPro" id="IPR036034">
    <property type="entry name" value="PDZ_sf"/>
</dbReference>
<dbReference type="InterPro" id="IPR001478">
    <property type="entry name" value="PDZ"/>
</dbReference>
<dbReference type="Gene3D" id="2.30.42.10">
    <property type="match status" value="1"/>
</dbReference>
<dbReference type="InterPro" id="IPR009003">
    <property type="entry name" value="Peptidase_S1_PA"/>
</dbReference>
<dbReference type="GO" id="GO:0006508">
    <property type="term" value="P:proteolysis"/>
    <property type="evidence" value="ECO:0007669"/>
    <property type="project" value="UniProtKB-KW"/>
</dbReference>
<name>A0A934M399_9CLOT</name>
<organism evidence="5 6">
    <name type="scientific">Clostridium aciditolerans</name>
    <dbReference type="NCBI Taxonomy" id="339861"/>
    <lineage>
        <taxon>Bacteria</taxon>
        <taxon>Bacillati</taxon>
        <taxon>Bacillota</taxon>
        <taxon>Clostridia</taxon>
        <taxon>Eubacteriales</taxon>
        <taxon>Clostridiaceae</taxon>
        <taxon>Clostridium</taxon>
    </lineage>
</organism>
<evidence type="ECO:0000256" key="2">
    <source>
        <dbReference type="ARBA" id="ARBA00022801"/>
    </source>
</evidence>
<accession>A0A934M399</accession>
<sequence>MDENRFDSVKDVKWKNVSDGKGEIKFTNRRTKAKLKGLFKGVAFILIAAVSGGVSGAYIVNKKYSNKAYTPINQSLIESKDEDAKTKAVDLPKTNITKVAETVSPAVVGISNKAEGYFGVQDVGSGSGIIFDPNGYIVTNNHVIEGATKITVKLSSGKTLPATLIGTDPRSDLAVIKVDAQNLPVAKFGDSSKVKVGDIAIAIGNPLGEEFSGSVTAGIISALNRKIQYGGAIYKVLQTDAAINPGNSGGPLCNETGEVIGINSLKIGAEANAEGMGFAIGINEAKDIIKSLMDYGKVSRPSLGIYGQGVVSEKNNIQGVYIREVVQGSGASVAGIKPTDIIIELDKKKITKVEDLSDVLDKHKVGDTIQCKIWRNGKTIEVNITLSDVKEKNR</sequence>
<dbReference type="Proteomes" id="UP000622687">
    <property type="component" value="Unassembled WGS sequence"/>
</dbReference>
<dbReference type="InterPro" id="IPR051201">
    <property type="entry name" value="Chloro_Bact_Ser_Proteases"/>
</dbReference>
<dbReference type="SUPFAM" id="SSF50156">
    <property type="entry name" value="PDZ domain-like"/>
    <property type="match status" value="1"/>
</dbReference>
<feature type="transmembrane region" description="Helical" evidence="3">
    <location>
        <begin position="38"/>
        <end position="60"/>
    </location>
</feature>
<evidence type="ECO:0000313" key="5">
    <source>
        <dbReference type="EMBL" id="MBI6872952.1"/>
    </source>
</evidence>
<keyword evidence="3" id="KW-0472">Membrane</keyword>
<dbReference type="GO" id="GO:0004252">
    <property type="term" value="F:serine-type endopeptidase activity"/>
    <property type="evidence" value="ECO:0007669"/>
    <property type="project" value="InterPro"/>
</dbReference>
<dbReference type="EMBL" id="JAEEGB010000009">
    <property type="protein sequence ID" value="MBI6872952.1"/>
    <property type="molecule type" value="Genomic_DNA"/>
</dbReference>
<keyword evidence="2" id="KW-0378">Hydrolase</keyword>
<evidence type="ECO:0000259" key="4">
    <source>
        <dbReference type="PROSITE" id="PS50106"/>
    </source>
</evidence>
<dbReference type="Gene3D" id="2.40.10.120">
    <property type="match status" value="1"/>
</dbReference>
<protein>
    <submittedName>
        <fullName evidence="5">Trypsin-like peptidase domain-containing protein</fullName>
    </submittedName>
</protein>
<evidence type="ECO:0000256" key="1">
    <source>
        <dbReference type="ARBA" id="ARBA00022670"/>
    </source>
</evidence>
<dbReference type="Pfam" id="PF13365">
    <property type="entry name" value="Trypsin_2"/>
    <property type="match status" value="1"/>
</dbReference>
<keyword evidence="6" id="KW-1185">Reference proteome</keyword>
<keyword evidence="3" id="KW-0812">Transmembrane</keyword>
<dbReference type="SMART" id="SM00228">
    <property type="entry name" value="PDZ"/>
    <property type="match status" value="1"/>
</dbReference>
<dbReference type="Pfam" id="PF13180">
    <property type="entry name" value="PDZ_2"/>
    <property type="match status" value="1"/>
</dbReference>
<comment type="caution">
    <text evidence="5">The sequence shown here is derived from an EMBL/GenBank/DDBJ whole genome shotgun (WGS) entry which is preliminary data.</text>
</comment>
<feature type="domain" description="PDZ" evidence="4">
    <location>
        <begin position="292"/>
        <end position="357"/>
    </location>
</feature>